<organism evidence="1 2">
    <name type="scientific">Methanomethylophilus alvi</name>
    <dbReference type="NCBI Taxonomy" id="1291540"/>
    <lineage>
        <taxon>Archaea</taxon>
        <taxon>Methanobacteriati</taxon>
        <taxon>Thermoplasmatota</taxon>
        <taxon>Thermoplasmata</taxon>
        <taxon>Methanomassiliicoccales</taxon>
        <taxon>Methanomethylophilaceae</taxon>
        <taxon>Methanomethylophilus</taxon>
    </lineage>
</organism>
<gene>
    <name evidence="1" type="ORF">BKD89_03330</name>
</gene>
<dbReference type="AlphaFoldDB" id="A0A3G3IGP3"/>
<accession>A0A3G3IGP3</accession>
<dbReference type="RefSeq" id="WP_015504567.1">
    <property type="nucleotide sequence ID" value="NZ_CP017686.1"/>
</dbReference>
<dbReference type="GeneID" id="41321468"/>
<evidence type="ECO:0008006" key="3">
    <source>
        <dbReference type="Google" id="ProtNLM"/>
    </source>
</evidence>
<evidence type="ECO:0000313" key="1">
    <source>
        <dbReference type="EMBL" id="AYQ54838.1"/>
    </source>
</evidence>
<evidence type="ECO:0000313" key="2">
    <source>
        <dbReference type="Proteomes" id="UP000273278"/>
    </source>
</evidence>
<proteinExistence type="predicted"/>
<dbReference type="PANTHER" id="PTHR34614">
    <property type="match status" value="1"/>
</dbReference>
<reference evidence="1 2" key="1">
    <citation type="submission" date="2016-10" db="EMBL/GenBank/DDBJ databases">
        <title>Complete genome of the TMA-utilizing, human hosted archaeon Methanomethylophilus alvus Gen. nov, sp. nov., strain Mx-05, derived from a pure culture.</title>
        <authorList>
            <person name="Brugere J.-F."/>
            <person name="Ben Hania W."/>
            <person name="Chaudhary P.P."/>
            <person name="Gaci N."/>
            <person name="Borrel G."/>
            <person name="Cao Van Tuat L."/>
            <person name="Fardeau M.-L."/>
            <person name="Harris H.M.B."/>
            <person name="O'Toole P.W."/>
            <person name="Ollivier B."/>
        </authorList>
    </citation>
    <scope>NUCLEOTIDE SEQUENCE [LARGE SCALE GENOMIC DNA]</scope>
    <source>
        <strain evidence="1 2">Mx-05</strain>
    </source>
</reference>
<protein>
    <recommendedName>
        <fullName evidence="3">Transposase IS4-like domain-containing protein</fullName>
    </recommendedName>
</protein>
<sequence>MGSIFYMERNGQKYAYESTSVRVPGRKNPKTIKTYLGRVDPETGKIIPKESRSRPKEEYAKHYGSVRFLDGIQKDMGIFEDLDEVFTALAPNIMGAAMALAINPTSMDSIHYTVENTVIRETMKLRGTLSPSTMGTVCEDVGGMMNTMDRFFTRRIARSSSGFFSLDLTSVSTYSKMGGWAQWGHNRDGEDLKQTNIAMVTDGDGIPVMFRMLPGSIADMAVMKDTVRDMKGHGLQGKDGHGQRIRECDQRIRSDGSGYGFHHAFERES</sequence>
<dbReference type="PANTHER" id="PTHR34614:SF2">
    <property type="entry name" value="TRANSPOSASE IS4-LIKE DOMAIN-CONTAINING PROTEIN"/>
    <property type="match status" value="1"/>
</dbReference>
<dbReference type="EMBL" id="CP017686">
    <property type="protein sequence ID" value="AYQ54838.1"/>
    <property type="molecule type" value="Genomic_DNA"/>
</dbReference>
<name>A0A3G3IGP3_9ARCH</name>
<dbReference type="Proteomes" id="UP000273278">
    <property type="component" value="Chromosome"/>
</dbReference>